<dbReference type="InterPro" id="IPR032675">
    <property type="entry name" value="LRR_dom_sf"/>
</dbReference>
<gene>
    <name evidence="1" type="ORF">Hypma_014236</name>
</gene>
<sequence length="505" mass="57096">MFSIPDAQLCHRIEFEAGTSNNIILSESEACVAKDLLSETECEIHTIDLQIAELCHQREHNAARLERLRTAVAPHKRLPPEILSWIFRLSCEDARIKLPHCPERWALRHVCSRWRSVAINDRQLWDCISVDLQLRPGIYTQDDQLADLLRSQRLLDIILPRNGSISLSFRINGLLDVIELAFDKLIKPHSGHVTELHLGIPALSFPLFFGMLPDQFGALESLDIGYVSWFPSDGDYPSINKFPPTLRSFSIRGHHVVYSCFCSPELNWSYITHLDISQVLDLTLRKVVPILRRCTNLETCHCAILDDDHDSPHVALAHLHTLDISLGSGAVLDVFTLAALKTLIVWFDDPLPLESIAALIYRSTRGLQRLDLHNFSQSQSECDFDILAALFAATSLRILTARSFVFPKWILEQIGRRDILPQLEDLECHLDEETISTFLDTVESLFRQNVSDSRASAGKFRRAVGIYPMAFDFACADGMLSAIDRAQNLEELHKGTVCLVSSEIL</sequence>
<evidence type="ECO:0000313" key="2">
    <source>
        <dbReference type="Proteomes" id="UP000076154"/>
    </source>
</evidence>
<comment type="caution">
    <text evidence="1">The sequence shown here is derived from an EMBL/GenBank/DDBJ whole genome shotgun (WGS) entry which is preliminary data.</text>
</comment>
<evidence type="ECO:0000313" key="1">
    <source>
        <dbReference type="EMBL" id="RDB19120.1"/>
    </source>
</evidence>
<proteinExistence type="predicted"/>
<organism evidence="1 2">
    <name type="scientific">Hypsizygus marmoreus</name>
    <name type="common">White beech mushroom</name>
    <name type="synonym">Agaricus marmoreus</name>
    <dbReference type="NCBI Taxonomy" id="39966"/>
    <lineage>
        <taxon>Eukaryota</taxon>
        <taxon>Fungi</taxon>
        <taxon>Dikarya</taxon>
        <taxon>Basidiomycota</taxon>
        <taxon>Agaricomycotina</taxon>
        <taxon>Agaricomycetes</taxon>
        <taxon>Agaricomycetidae</taxon>
        <taxon>Agaricales</taxon>
        <taxon>Tricholomatineae</taxon>
        <taxon>Lyophyllaceae</taxon>
        <taxon>Hypsizygus</taxon>
    </lineage>
</organism>
<dbReference type="Proteomes" id="UP000076154">
    <property type="component" value="Unassembled WGS sequence"/>
</dbReference>
<reference evidence="1" key="1">
    <citation type="submission" date="2018-04" db="EMBL/GenBank/DDBJ databases">
        <title>Whole genome sequencing of Hypsizygus marmoreus.</title>
        <authorList>
            <person name="Choi I.-G."/>
            <person name="Min B."/>
            <person name="Kim J.-G."/>
            <person name="Kim S."/>
            <person name="Oh Y.-L."/>
            <person name="Kong W.-S."/>
            <person name="Park H."/>
            <person name="Jeong J."/>
            <person name="Song E.-S."/>
        </authorList>
    </citation>
    <scope>NUCLEOTIDE SEQUENCE [LARGE SCALE GENOMIC DNA]</scope>
    <source>
        <strain evidence="1">51987-8</strain>
    </source>
</reference>
<dbReference type="Gene3D" id="1.20.1280.50">
    <property type="match status" value="1"/>
</dbReference>
<dbReference type="AlphaFoldDB" id="A0A369JD33"/>
<dbReference type="EMBL" id="LUEZ02000084">
    <property type="protein sequence ID" value="RDB19120.1"/>
    <property type="molecule type" value="Genomic_DNA"/>
</dbReference>
<dbReference type="Gene3D" id="3.80.10.10">
    <property type="entry name" value="Ribonuclease Inhibitor"/>
    <property type="match status" value="1"/>
</dbReference>
<accession>A0A369JD33</accession>
<dbReference type="SUPFAM" id="SSF52047">
    <property type="entry name" value="RNI-like"/>
    <property type="match status" value="1"/>
</dbReference>
<protein>
    <submittedName>
        <fullName evidence="1">Uncharacterized protein</fullName>
    </submittedName>
</protein>
<dbReference type="InParanoid" id="A0A369JD33"/>
<name>A0A369JD33_HYPMA</name>
<keyword evidence="2" id="KW-1185">Reference proteome</keyword>
<dbReference type="OrthoDB" id="3365698at2759"/>